<evidence type="ECO:0000313" key="3">
    <source>
        <dbReference type="EMBL" id="NXU52411.1"/>
    </source>
</evidence>
<reference evidence="3 4" key="1">
    <citation type="submission" date="2019-09" db="EMBL/GenBank/DDBJ databases">
        <title>Bird 10,000 Genomes (B10K) Project - Family phase.</title>
        <authorList>
            <person name="Zhang G."/>
        </authorList>
    </citation>
    <scope>NUCLEOTIDE SEQUENCE [LARGE SCALE GENOMIC DNA]</scope>
    <source>
        <strain evidence="3">B10K-DU-029-46</strain>
    </source>
</reference>
<feature type="coiled-coil region" evidence="1">
    <location>
        <begin position="265"/>
        <end position="299"/>
    </location>
</feature>
<dbReference type="AlphaFoldDB" id="A0A7L3LFE9"/>
<proteinExistence type="predicted"/>
<feature type="non-terminal residue" evidence="3">
    <location>
        <position position="1"/>
    </location>
</feature>
<gene>
    <name evidence="3" type="primary">Spert</name>
    <name evidence="3" type="ORF">TURVEL_R01717</name>
</gene>
<sequence length="322" mass="37253">TMSSSDLPNQCAEPEIEFIGPQMKLRDDMFFYADGKWVNEMYCQPPIASHRRLFSRKTQDEWSIWEENRALWEENRVLRIENRMLWEENKSLQCLQLQNRPVQVIYTDAIQQSLQKENKPFPFFQDRNVGFQVSPGNKSFQAVQRKSRILQDFQHESKTVPLSWKDEKAIIASEESKDASSDIQQNTDTIAAVEGNSVLAPQQEHGATEESTIPMQNETKSAPSTPDESEIIWALQDLYQLLHIFLKENHLLVEEQGYQILYNVSRSFEEDYKELKQQLNAVKSTVSDIKLQIEMLEEELITITSLVHGEAGQKLAAEQQLG</sequence>
<organism evidence="3 4">
    <name type="scientific">Turnix velox</name>
    <name type="common">Little buttonquail</name>
    <dbReference type="NCBI Taxonomy" id="2529409"/>
    <lineage>
        <taxon>Eukaryota</taxon>
        <taxon>Metazoa</taxon>
        <taxon>Chordata</taxon>
        <taxon>Craniata</taxon>
        <taxon>Vertebrata</taxon>
        <taxon>Euteleostomi</taxon>
        <taxon>Archelosauria</taxon>
        <taxon>Archosauria</taxon>
        <taxon>Dinosauria</taxon>
        <taxon>Saurischia</taxon>
        <taxon>Theropoda</taxon>
        <taxon>Coelurosauria</taxon>
        <taxon>Aves</taxon>
        <taxon>Neognathae</taxon>
        <taxon>Neoaves</taxon>
        <taxon>Charadriiformes</taxon>
        <taxon>Turnicidae</taxon>
        <taxon>Turnix</taxon>
    </lineage>
</organism>
<dbReference type="Proteomes" id="UP000582182">
    <property type="component" value="Unassembled WGS sequence"/>
</dbReference>
<keyword evidence="4" id="KW-1185">Reference proteome</keyword>
<keyword evidence="1" id="KW-0175">Coiled coil</keyword>
<feature type="compositionally biased region" description="Polar residues" evidence="2">
    <location>
        <begin position="209"/>
        <end position="225"/>
    </location>
</feature>
<dbReference type="OrthoDB" id="9025135at2759"/>
<protein>
    <submittedName>
        <fullName evidence="3">SPERT protein</fullName>
    </submittedName>
</protein>
<accession>A0A7L3LFE9</accession>
<dbReference type="PANTHER" id="PTHR21533:SF17">
    <property type="entry name" value="PROTEIN CHIBBY HOMOLOG 3"/>
    <property type="match status" value="1"/>
</dbReference>
<feature type="non-terminal residue" evidence="3">
    <location>
        <position position="322"/>
    </location>
</feature>
<name>A0A7L3LFE9_9CHAR</name>
<feature type="region of interest" description="Disordered" evidence="2">
    <location>
        <begin position="202"/>
        <end position="225"/>
    </location>
</feature>
<dbReference type="EMBL" id="VZTY01015187">
    <property type="protein sequence ID" value="NXU52411.1"/>
    <property type="molecule type" value="Genomic_DNA"/>
</dbReference>
<comment type="caution">
    <text evidence="3">The sequence shown here is derived from an EMBL/GenBank/DDBJ whole genome shotgun (WGS) entry which is preliminary data.</text>
</comment>
<evidence type="ECO:0000313" key="4">
    <source>
        <dbReference type="Proteomes" id="UP000582182"/>
    </source>
</evidence>
<evidence type="ECO:0000256" key="1">
    <source>
        <dbReference type="SAM" id="Coils"/>
    </source>
</evidence>
<dbReference type="PANTHER" id="PTHR21533">
    <property type="entry name" value="LEUCINE-RICH PROTEIN"/>
    <property type="match status" value="1"/>
</dbReference>
<evidence type="ECO:0000256" key="2">
    <source>
        <dbReference type="SAM" id="MobiDB-lite"/>
    </source>
</evidence>